<keyword evidence="1" id="KW-0812">Transmembrane</keyword>
<dbReference type="InterPro" id="IPR035919">
    <property type="entry name" value="EAL_sf"/>
</dbReference>
<dbReference type="InterPro" id="IPR005330">
    <property type="entry name" value="MHYT_dom"/>
</dbReference>
<feature type="transmembrane region" description="Helical" evidence="1">
    <location>
        <begin position="15"/>
        <end position="37"/>
    </location>
</feature>
<feature type="transmembrane region" description="Helical" evidence="1">
    <location>
        <begin position="113"/>
        <end position="131"/>
    </location>
</feature>
<evidence type="ECO:0000259" key="2">
    <source>
        <dbReference type="PROSITE" id="PS50883"/>
    </source>
</evidence>
<dbReference type="GO" id="GO:0016020">
    <property type="term" value="C:membrane"/>
    <property type="evidence" value="ECO:0007669"/>
    <property type="project" value="UniProtKB-UniRule"/>
</dbReference>
<dbReference type="PANTHER" id="PTHR33121">
    <property type="entry name" value="CYCLIC DI-GMP PHOSPHODIESTERASE PDEF"/>
    <property type="match status" value="1"/>
</dbReference>
<dbReference type="PROSITE" id="PS50924">
    <property type="entry name" value="MHYT"/>
    <property type="match status" value="1"/>
</dbReference>
<protein>
    <recommendedName>
        <fullName evidence="6">EAL domain-containing protein</fullName>
    </recommendedName>
</protein>
<dbReference type="Gene3D" id="3.20.20.450">
    <property type="entry name" value="EAL domain"/>
    <property type="match status" value="1"/>
</dbReference>
<sequence>MDSEKYVMIEPQFNVPMILLAVIVCCLASYAAIHLTNRKGQTGFLHEKAWHMMGAIIMSLGIWSMHYIGMMSVEIRHKMDINMLTTMMSIIPPIITSYIVFYIASQHRRTKGAVLLSSMLMVLGIVTMHYIGMSAMHYHHMKITYDFTVIFVSIVLAIIICYQAIVRMFKQTSTYVYVHELMAAILFAFATAVIHYLGIWSMDFYLERSVLVSQMQQATTMNEISLGLFVCIVLFTVIFIGSRIIDGYAGRRMKTLDSLTQLPNRYAFTTRLQNDEYVKSVALLTLCDIQTVHHEFSFIEEDEMIRMIVSELQHGRPMFTELYRVRDFSFVFIMKDAQAVNDSLSYFDKKLARIKSILTIEEHGFAGNAGICIDIATDLATIQEIYMNTLTTEQHPTTEFKFAITQYKEGYHAKSFREQLLQQVSQAMNNNELFVVYQPKVDLDREEIHSVEALIRWNHKELGFLSPAVFLPILEANNRMNEVTNWIIQKVCKELASWGHMEHMPQRVAINIPGPYLASPILKAQLLQCVEQYQLIPEQIELEITETSFVSSIEEAKLAIDDLRAHGFHIAIDDFGIGASSLAYLKDLKFTTLKVDRSFVQHIPYSATDNSILQSIISLAQSLHLQIVIEGVEDAQQLAYLQSIAKELIIQGFYFTKPLTSDELARWCIQYKKRTKSSASSDQYHI</sequence>
<dbReference type="SUPFAM" id="SSF141868">
    <property type="entry name" value="EAL domain-like"/>
    <property type="match status" value="1"/>
</dbReference>
<dbReference type="Pfam" id="PF03707">
    <property type="entry name" value="MHYT"/>
    <property type="match status" value="2"/>
</dbReference>
<feature type="transmembrane region" description="Helical" evidence="1">
    <location>
        <begin position="143"/>
        <end position="165"/>
    </location>
</feature>
<dbReference type="STRING" id="33978.A6M13_11565"/>
<dbReference type="Proteomes" id="UP000093199">
    <property type="component" value="Unassembled WGS sequence"/>
</dbReference>
<dbReference type="InterPro" id="IPR029787">
    <property type="entry name" value="Nucleotide_cyclase"/>
</dbReference>
<dbReference type="Pfam" id="PF00563">
    <property type="entry name" value="EAL"/>
    <property type="match status" value="1"/>
</dbReference>
<dbReference type="InterPro" id="IPR050706">
    <property type="entry name" value="Cyclic-di-GMP_PDE-like"/>
</dbReference>
<feature type="transmembrane region" description="Helical" evidence="1">
    <location>
        <begin position="224"/>
        <end position="245"/>
    </location>
</feature>
<dbReference type="GO" id="GO:0071111">
    <property type="term" value="F:cyclic-guanylate-specific phosphodiesterase activity"/>
    <property type="evidence" value="ECO:0007669"/>
    <property type="project" value="InterPro"/>
</dbReference>
<dbReference type="AlphaFoldDB" id="A0A1C0YIV5"/>
<dbReference type="OrthoDB" id="2624050at2"/>
<dbReference type="PANTHER" id="PTHR33121:SF79">
    <property type="entry name" value="CYCLIC DI-GMP PHOSPHODIESTERASE PDED-RELATED"/>
    <property type="match status" value="1"/>
</dbReference>
<evidence type="ECO:0000313" key="4">
    <source>
        <dbReference type="EMBL" id="OCS87106.1"/>
    </source>
</evidence>
<evidence type="ECO:0000256" key="1">
    <source>
        <dbReference type="PROSITE-ProRule" id="PRU00244"/>
    </source>
</evidence>
<feature type="transmembrane region" description="Helical" evidence="1">
    <location>
        <begin position="81"/>
        <end position="101"/>
    </location>
</feature>
<gene>
    <name evidence="4" type="ORF">A6M13_11565</name>
</gene>
<dbReference type="RefSeq" id="WP_066543907.1">
    <property type="nucleotide sequence ID" value="NZ_MASJ01000005.1"/>
</dbReference>
<comment type="caution">
    <text evidence="4">The sequence shown here is derived from an EMBL/GenBank/DDBJ whole genome shotgun (WGS) entry which is preliminary data.</text>
</comment>
<dbReference type="SUPFAM" id="SSF55073">
    <property type="entry name" value="Nucleotide cyclase"/>
    <property type="match status" value="1"/>
</dbReference>
<dbReference type="PROSITE" id="PS50883">
    <property type="entry name" value="EAL"/>
    <property type="match status" value="1"/>
</dbReference>
<keyword evidence="5" id="KW-1185">Reference proteome</keyword>
<feature type="domain" description="MHYT" evidence="3">
    <location>
        <begin position="13"/>
        <end position="205"/>
    </location>
</feature>
<dbReference type="InterPro" id="IPR001633">
    <property type="entry name" value="EAL_dom"/>
</dbReference>
<dbReference type="EMBL" id="MASJ01000005">
    <property type="protein sequence ID" value="OCS87106.1"/>
    <property type="molecule type" value="Genomic_DNA"/>
</dbReference>
<reference evidence="4 5" key="1">
    <citation type="submission" date="2016-07" db="EMBL/GenBank/DDBJ databases">
        <title>Caryophanon tenue genome sequencing.</title>
        <authorList>
            <person name="Verma A."/>
            <person name="Pal Y."/>
            <person name="Krishnamurthi S."/>
        </authorList>
    </citation>
    <scope>NUCLEOTIDE SEQUENCE [LARGE SCALE GENOMIC DNA]</scope>
    <source>
        <strain evidence="4 5">DSM 14152</strain>
    </source>
</reference>
<evidence type="ECO:0008006" key="6">
    <source>
        <dbReference type="Google" id="ProtNLM"/>
    </source>
</evidence>
<accession>A0A1C0YIV5</accession>
<feature type="transmembrane region" description="Helical" evidence="1">
    <location>
        <begin position="49"/>
        <end position="69"/>
    </location>
</feature>
<keyword evidence="1" id="KW-1133">Transmembrane helix</keyword>
<organism evidence="4 5">
    <name type="scientific">Caryophanon tenue</name>
    <dbReference type="NCBI Taxonomy" id="33978"/>
    <lineage>
        <taxon>Bacteria</taxon>
        <taxon>Bacillati</taxon>
        <taxon>Bacillota</taxon>
        <taxon>Bacilli</taxon>
        <taxon>Bacillales</taxon>
        <taxon>Caryophanaceae</taxon>
        <taxon>Caryophanon</taxon>
    </lineage>
</organism>
<keyword evidence="1" id="KW-0472">Membrane</keyword>
<dbReference type="CDD" id="cd01948">
    <property type="entry name" value="EAL"/>
    <property type="match status" value="1"/>
</dbReference>
<feature type="domain" description="EAL" evidence="2">
    <location>
        <begin position="417"/>
        <end position="672"/>
    </location>
</feature>
<dbReference type="SMART" id="SM00052">
    <property type="entry name" value="EAL"/>
    <property type="match status" value="1"/>
</dbReference>
<evidence type="ECO:0000313" key="5">
    <source>
        <dbReference type="Proteomes" id="UP000093199"/>
    </source>
</evidence>
<feature type="transmembrane region" description="Helical" evidence="1">
    <location>
        <begin position="177"/>
        <end position="199"/>
    </location>
</feature>
<proteinExistence type="predicted"/>
<name>A0A1C0YIV5_9BACL</name>
<evidence type="ECO:0000259" key="3">
    <source>
        <dbReference type="PROSITE" id="PS50924"/>
    </source>
</evidence>